<evidence type="ECO:0000256" key="2">
    <source>
        <dbReference type="ARBA" id="ARBA00022692"/>
    </source>
</evidence>
<gene>
    <name evidence="7" type="ORF">KC980_03660</name>
</gene>
<dbReference type="AlphaFoldDB" id="A0A955J3N4"/>
<dbReference type="GO" id="GO:0012505">
    <property type="term" value="C:endomembrane system"/>
    <property type="evidence" value="ECO:0007669"/>
    <property type="project" value="UniProtKB-SubCell"/>
</dbReference>
<accession>A0A955J3N4</accession>
<evidence type="ECO:0000256" key="1">
    <source>
        <dbReference type="ARBA" id="ARBA00004127"/>
    </source>
</evidence>
<sequence length="109" mass="12695">MRRLVPSTSLVETSRRKPRFFVFMNKEKLIQFIKENKYLILGLIYLISPIDIIPDFLLPIGFADDLFVVVAALAWKFTKFYFKERILNIFNSSDEEFKGAKQSPNSGNV</sequence>
<dbReference type="InterPro" id="IPR010652">
    <property type="entry name" value="DUF1232"/>
</dbReference>
<evidence type="ECO:0000256" key="5">
    <source>
        <dbReference type="SAM" id="Phobius"/>
    </source>
</evidence>
<keyword evidence="4 5" id="KW-0472">Membrane</keyword>
<evidence type="ECO:0000313" key="8">
    <source>
        <dbReference type="Proteomes" id="UP000740557"/>
    </source>
</evidence>
<feature type="transmembrane region" description="Helical" evidence="5">
    <location>
        <begin position="38"/>
        <end position="60"/>
    </location>
</feature>
<comment type="caution">
    <text evidence="7">The sequence shown here is derived from an EMBL/GenBank/DDBJ whole genome shotgun (WGS) entry which is preliminary data.</text>
</comment>
<feature type="non-terminal residue" evidence="7">
    <location>
        <position position="109"/>
    </location>
</feature>
<dbReference type="Pfam" id="PF06803">
    <property type="entry name" value="DUF1232"/>
    <property type="match status" value="1"/>
</dbReference>
<evidence type="ECO:0000256" key="3">
    <source>
        <dbReference type="ARBA" id="ARBA00022989"/>
    </source>
</evidence>
<keyword evidence="2 5" id="KW-0812">Transmembrane</keyword>
<name>A0A955J3N4_UNCKA</name>
<protein>
    <submittedName>
        <fullName evidence="7">DUF1232 domain-containing protein</fullName>
    </submittedName>
</protein>
<reference evidence="7" key="2">
    <citation type="journal article" date="2021" name="Microbiome">
        <title>Successional dynamics and alternative stable states in a saline activated sludge microbial community over 9 years.</title>
        <authorList>
            <person name="Wang Y."/>
            <person name="Ye J."/>
            <person name="Ju F."/>
            <person name="Liu L."/>
            <person name="Boyd J.A."/>
            <person name="Deng Y."/>
            <person name="Parks D.H."/>
            <person name="Jiang X."/>
            <person name="Yin X."/>
            <person name="Woodcroft B.J."/>
            <person name="Tyson G.W."/>
            <person name="Hugenholtz P."/>
            <person name="Polz M.F."/>
            <person name="Zhang T."/>
        </authorList>
    </citation>
    <scope>NUCLEOTIDE SEQUENCE</scope>
    <source>
        <strain evidence="7">HKST-UBA79</strain>
    </source>
</reference>
<evidence type="ECO:0000259" key="6">
    <source>
        <dbReference type="Pfam" id="PF06803"/>
    </source>
</evidence>
<dbReference type="Proteomes" id="UP000740557">
    <property type="component" value="Unassembled WGS sequence"/>
</dbReference>
<reference evidence="7" key="1">
    <citation type="submission" date="2020-04" db="EMBL/GenBank/DDBJ databases">
        <authorList>
            <person name="Zhang T."/>
        </authorList>
    </citation>
    <scope>NUCLEOTIDE SEQUENCE</scope>
    <source>
        <strain evidence="7">HKST-UBA79</strain>
    </source>
</reference>
<dbReference type="EMBL" id="JAGQNX010000112">
    <property type="protein sequence ID" value="MCA9308585.1"/>
    <property type="molecule type" value="Genomic_DNA"/>
</dbReference>
<feature type="domain" description="DUF1232" evidence="6">
    <location>
        <begin position="39"/>
        <end position="70"/>
    </location>
</feature>
<proteinExistence type="predicted"/>
<keyword evidence="3 5" id="KW-1133">Transmembrane helix</keyword>
<comment type="subcellular location">
    <subcellularLocation>
        <location evidence="1">Endomembrane system</location>
        <topology evidence="1">Multi-pass membrane protein</topology>
    </subcellularLocation>
</comment>
<evidence type="ECO:0000256" key="4">
    <source>
        <dbReference type="ARBA" id="ARBA00023136"/>
    </source>
</evidence>
<organism evidence="7 8">
    <name type="scientific">candidate division WWE3 bacterium</name>
    <dbReference type="NCBI Taxonomy" id="2053526"/>
    <lineage>
        <taxon>Bacteria</taxon>
        <taxon>Katanobacteria</taxon>
    </lineage>
</organism>
<evidence type="ECO:0000313" key="7">
    <source>
        <dbReference type="EMBL" id="MCA9308585.1"/>
    </source>
</evidence>